<dbReference type="AlphaFoldDB" id="A0AAD3CR46"/>
<sequence length="292" mass="34413">MDWEDGTWLHCTTIVSVYRPIDKQAAAEYQHQKTCIDRPSKVGLGQEALWFEDLQKLIGRLKRNRHEVIICGDFNCDLNDKDGKVNEFMQENGLRELLLERYGRGPATHINGSTTIDGEYAKDGIKIRQGGYIDEESVPSDHKCLDRHFRERFRLMLKKGQQDRPKMRKLKRLMKKYEYKGKKNHKSFQEIKPSAKELYKKHLYELALEKAEEDPKGKDPEWHMQQIERQMEIKEHFANIRKFEGKAGREGVERVNIEIEEDVLMSVYGREEIAEHIETANVEKRQQSKEPL</sequence>
<dbReference type="SUPFAM" id="SSF56219">
    <property type="entry name" value="DNase I-like"/>
    <property type="match status" value="1"/>
</dbReference>
<comment type="caution">
    <text evidence="1">The sequence shown here is derived from an EMBL/GenBank/DDBJ whole genome shotgun (WGS) entry which is preliminary data.</text>
</comment>
<dbReference type="InterPro" id="IPR036691">
    <property type="entry name" value="Endo/exonu/phosph_ase_sf"/>
</dbReference>
<organism evidence="1 2">
    <name type="scientific">Chaetoceros tenuissimus</name>
    <dbReference type="NCBI Taxonomy" id="426638"/>
    <lineage>
        <taxon>Eukaryota</taxon>
        <taxon>Sar</taxon>
        <taxon>Stramenopiles</taxon>
        <taxon>Ochrophyta</taxon>
        <taxon>Bacillariophyta</taxon>
        <taxon>Coscinodiscophyceae</taxon>
        <taxon>Chaetocerotophycidae</taxon>
        <taxon>Chaetocerotales</taxon>
        <taxon>Chaetocerotaceae</taxon>
        <taxon>Chaetoceros</taxon>
    </lineage>
</organism>
<reference evidence="1 2" key="1">
    <citation type="journal article" date="2021" name="Sci. Rep.">
        <title>The genome of the diatom Chaetoceros tenuissimus carries an ancient integrated fragment of an extant virus.</title>
        <authorList>
            <person name="Hongo Y."/>
            <person name="Kimura K."/>
            <person name="Takaki Y."/>
            <person name="Yoshida Y."/>
            <person name="Baba S."/>
            <person name="Kobayashi G."/>
            <person name="Nagasaki K."/>
            <person name="Hano T."/>
            <person name="Tomaru Y."/>
        </authorList>
    </citation>
    <scope>NUCLEOTIDE SEQUENCE [LARGE SCALE GENOMIC DNA]</scope>
    <source>
        <strain evidence="1 2">NIES-3715</strain>
    </source>
</reference>
<accession>A0AAD3CR46</accession>
<name>A0AAD3CR46_9STRA</name>
<keyword evidence="2" id="KW-1185">Reference proteome</keyword>
<proteinExistence type="predicted"/>
<evidence type="ECO:0000313" key="1">
    <source>
        <dbReference type="EMBL" id="GFH50527.1"/>
    </source>
</evidence>
<gene>
    <name evidence="1" type="ORF">CTEN210_07003</name>
</gene>
<evidence type="ECO:0008006" key="3">
    <source>
        <dbReference type="Google" id="ProtNLM"/>
    </source>
</evidence>
<dbReference type="Gene3D" id="3.60.10.10">
    <property type="entry name" value="Endonuclease/exonuclease/phosphatase"/>
    <property type="match status" value="1"/>
</dbReference>
<dbReference type="EMBL" id="BLLK01000040">
    <property type="protein sequence ID" value="GFH50527.1"/>
    <property type="molecule type" value="Genomic_DNA"/>
</dbReference>
<evidence type="ECO:0000313" key="2">
    <source>
        <dbReference type="Proteomes" id="UP001054902"/>
    </source>
</evidence>
<protein>
    <recommendedName>
        <fullName evidence="3">Endonuclease/exonuclease/phosphatase domain-containing protein</fullName>
    </recommendedName>
</protein>
<dbReference type="Proteomes" id="UP001054902">
    <property type="component" value="Unassembled WGS sequence"/>
</dbReference>